<dbReference type="GO" id="GO:0005524">
    <property type="term" value="F:ATP binding"/>
    <property type="evidence" value="ECO:0007669"/>
    <property type="project" value="UniProtKB-KW"/>
</dbReference>
<dbReference type="InterPro" id="IPR005467">
    <property type="entry name" value="His_kinase_dom"/>
</dbReference>
<evidence type="ECO:0000259" key="23">
    <source>
        <dbReference type="PROSITE" id="PS50113"/>
    </source>
</evidence>
<dbReference type="InterPro" id="IPR003661">
    <property type="entry name" value="HisK_dim/P_dom"/>
</dbReference>
<keyword evidence="9" id="KW-0418">Kinase</keyword>
<dbReference type="Pfam" id="PF01627">
    <property type="entry name" value="Hpt"/>
    <property type="match status" value="1"/>
</dbReference>
<dbReference type="CDD" id="cd17546">
    <property type="entry name" value="REC_hyHK_CKI1_RcsC-like"/>
    <property type="match status" value="1"/>
</dbReference>
<dbReference type="PANTHER" id="PTHR45339:SF1">
    <property type="entry name" value="HYBRID SIGNAL TRANSDUCTION HISTIDINE KINASE J"/>
    <property type="match status" value="1"/>
</dbReference>
<dbReference type="PANTHER" id="PTHR45339">
    <property type="entry name" value="HYBRID SIGNAL TRANSDUCTION HISTIDINE KINASE J"/>
    <property type="match status" value="1"/>
</dbReference>
<dbReference type="Gene3D" id="1.10.287.130">
    <property type="match status" value="1"/>
</dbReference>
<dbReference type="STRING" id="702114.A1355_19815"/>
<comment type="subunit">
    <text evidence="15">At low DSF concentrations, interacts with RpfF.</text>
</comment>
<dbReference type="SMART" id="SM00091">
    <property type="entry name" value="PAS"/>
    <property type="match status" value="2"/>
</dbReference>
<feature type="domain" description="PAS" evidence="22">
    <location>
        <begin position="315"/>
        <end position="385"/>
    </location>
</feature>
<evidence type="ECO:0000256" key="8">
    <source>
        <dbReference type="ARBA" id="ARBA00022741"/>
    </source>
</evidence>
<dbReference type="SMART" id="SM00086">
    <property type="entry name" value="PAC"/>
    <property type="match status" value="2"/>
</dbReference>
<evidence type="ECO:0000256" key="10">
    <source>
        <dbReference type="ARBA" id="ARBA00022840"/>
    </source>
</evidence>
<dbReference type="EC" id="2.7.13.3" evidence="3"/>
<evidence type="ECO:0000256" key="11">
    <source>
        <dbReference type="ARBA" id="ARBA00022989"/>
    </source>
</evidence>
<dbReference type="SMART" id="SM00388">
    <property type="entry name" value="HisKA"/>
    <property type="match status" value="1"/>
</dbReference>
<dbReference type="GO" id="GO:0000155">
    <property type="term" value="F:phosphorelay sensor kinase activity"/>
    <property type="evidence" value="ECO:0007669"/>
    <property type="project" value="InterPro"/>
</dbReference>
<evidence type="ECO:0000256" key="13">
    <source>
        <dbReference type="ARBA" id="ARBA00023136"/>
    </source>
</evidence>
<dbReference type="Pfam" id="PF02518">
    <property type="entry name" value="HATPase_c"/>
    <property type="match status" value="1"/>
</dbReference>
<comment type="subcellular location">
    <subcellularLocation>
        <location evidence="2">Cell membrane</location>
        <topology evidence="2">Multi-pass membrane protein</topology>
    </subcellularLocation>
</comment>
<keyword evidence="12" id="KW-0902">Two-component regulatory system</keyword>
<dbReference type="SUPFAM" id="SSF47226">
    <property type="entry name" value="Histidine-containing phosphotransfer domain, HPT domain"/>
    <property type="match status" value="1"/>
</dbReference>
<dbReference type="InterPro" id="IPR004358">
    <property type="entry name" value="Sig_transdc_His_kin-like_C"/>
</dbReference>
<dbReference type="PROSITE" id="PS50110">
    <property type="entry name" value="RESPONSE_REGULATORY"/>
    <property type="match status" value="2"/>
</dbReference>
<dbReference type="InterPro" id="IPR036641">
    <property type="entry name" value="HPT_dom_sf"/>
</dbReference>
<evidence type="ECO:0000256" key="12">
    <source>
        <dbReference type="ARBA" id="ARBA00023012"/>
    </source>
</evidence>
<evidence type="ECO:0000256" key="1">
    <source>
        <dbReference type="ARBA" id="ARBA00000085"/>
    </source>
</evidence>
<dbReference type="CDD" id="cd00130">
    <property type="entry name" value="PAS"/>
    <property type="match status" value="2"/>
</dbReference>
<name>A0A177P4F4_9GAMM</name>
<dbReference type="GO" id="GO:0006355">
    <property type="term" value="P:regulation of DNA-templated transcription"/>
    <property type="evidence" value="ECO:0007669"/>
    <property type="project" value="InterPro"/>
</dbReference>
<evidence type="ECO:0000256" key="16">
    <source>
        <dbReference type="ARBA" id="ARBA00068150"/>
    </source>
</evidence>
<comment type="function">
    <text evidence="14">Putative oxygen sensor; modulates the activity of FixJ, a transcriptional activator of nitrogen fixation fixK gene. FixL probably acts as a kinase that phosphorylates FixJ.</text>
</comment>
<dbReference type="SUPFAM" id="SSF52172">
    <property type="entry name" value="CheY-like"/>
    <property type="match status" value="2"/>
</dbReference>
<feature type="modified residue" description="4-aspartylphosphate" evidence="19">
    <location>
        <position position="58"/>
    </location>
</feature>
<keyword evidence="10" id="KW-0067">ATP-binding</keyword>
<dbReference type="SMART" id="SM00387">
    <property type="entry name" value="HATPase_c"/>
    <property type="match status" value="1"/>
</dbReference>
<sequence>MINPSDGAGILIAEDSRTQAEQLRFLLEQHGYRVSVAADGRQALMAAQAQKPDLIISDIMMPGMNGYALCKAIKSDENLKETPVILVTSLSDTEDVIRGLECGADNFILKPYNESYLLNRVQFVLLNKEINQSRRLGMGVEIFFNGQQHFITSDRMQILNLLLSTYEAAIQRNRELSLARQSLSEGEQRLRTILDAALDAVVCTDALGQVTDWNPEAERTFGYSRAEAMGKPIVSLIVPHLSRDTHWRDLEDILKTGEGALLGKRVEVTARRADGSEFPIEMAMVAIRCENSLFFSVLLRDITDRKQAEEQLRNSAARISAILETVVDGIITINEHGIVETLNPAAERIFGYAGAEIVGQNVGMLMPEPFRSEHAGYLEHYLENGEARIIGREREILGQRKDASTFPLELVVSQMWLGDERYFTGLVRDITERKQIESQLIAAKEAALQVSAAKSAFLAAMSHEIRTPMNGVIGMVDLLHQSSLKGYQVEMVELIRESAYSLLSIIDDILDFSKIEAGKLEIESAPMPVADVVEKVCAMLDHFANKKKVELTLFTDPAIPAAVLGDAARLRQVLINLTNNAIKFSGGQERPGRVSVRAVLAERHPDLAVVEIRVTDNGIGMDEKALSGLFTPFAQADVSTTRRFGGTGLGLAIVNHLVTLMGGTISVRSAPSEGSTFCVRLPFMPLPDQTDAGKTNFPVHGLSCLVVGSSPGLADDVAAYLTDGGASVERAPTLTVARQHLGAGTPGLWVWVIDSADGLMQPDELRAIACIRPKQEIRLVVIERGQRRKPRLQDINLVRVDGNVLARATVLKAVSIAAGRALAEKETLLPDKPETAFHAPQRSSALLQGRLILVAEDNETNQKVIQRQLALLGFAADVVGDGRQALERWLTGDYALLLTDLHMPEMDGYELTEAIRAGESGKPPIPIVALTANALRGEAEHCRALGMDGYLTKPVQLAQLKAMLDKLLPGTIASSPDLPPASATPVVVSMLKELVGDDPAVIKDFLNIFRTGAIETVTEMKAACENGQAAQVAALAHKLKSSAQSVGALALSALCAEMEQAGKAGQLEVLAALLPRFEAEMAAVSSYLDIVGL</sequence>
<dbReference type="PROSITE" id="PS50894">
    <property type="entry name" value="HPT"/>
    <property type="match status" value="1"/>
</dbReference>
<evidence type="ECO:0000256" key="3">
    <source>
        <dbReference type="ARBA" id="ARBA00012438"/>
    </source>
</evidence>
<dbReference type="FunFam" id="3.30.450.20:FF:000060">
    <property type="entry name" value="Sensor protein FixL"/>
    <property type="match status" value="1"/>
</dbReference>
<protein>
    <recommendedName>
        <fullName evidence="17">Sensor protein FixL</fullName>
        <ecNumber evidence="3">2.7.13.3</ecNumber>
    </recommendedName>
    <alternativeName>
        <fullName evidence="16">Sensory/regulatory protein RpfC</fullName>
    </alternativeName>
</protein>
<dbReference type="SUPFAM" id="SSF55874">
    <property type="entry name" value="ATPase domain of HSP90 chaperone/DNA topoisomerase II/histidine kinase"/>
    <property type="match status" value="1"/>
</dbReference>
<gene>
    <name evidence="25" type="ORF">A1355_19815</name>
</gene>
<evidence type="ECO:0000256" key="17">
    <source>
        <dbReference type="ARBA" id="ARBA00070616"/>
    </source>
</evidence>
<feature type="modified residue" description="4-aspartylphosphate" evidence="19">
    <location>
        <position position="900"/>
    </location>
</feature>
<dbReference type="Gene3D" id="1.20.120.160">
    <property type="entry name" value="HPT domain"/>
    <property type="match status" value="1"/>
</dbReference>
<feature type="domain" description="PAC" evidence="23">
    <location>
        <begin position="392"/>
        <end position="442"/>
    </location>
</feature>
<keyword evidence="26" id="KW-1185">Reference proteome</keyword>
<comment type="caution">
    <text evidence="25">The sequence shown here is derived from an EMBL/GenBank/DDBJ whole genome shotgun (WGS) entry which is preliminary data.</text>
</comment>
<evidence type="ECO:0000256" key="15">
    <source>
        <dbReference type="ARBA" id="ARBA00064003"/>
    </source>
</evidence>
<dbReference type="InterPro" id="IPR000700">
    <property type="entry name" value="PAS-assoc_C"/>
</dbReference>
<keyword evidence="11" id="KW-1133">Transmembrane helix</keyword>
<feature type="domain" description="Response regulatory" evidence="21">
    <location>
        <begin position="851"/>
        <end position="968"/>
    </location>
</feature>
<feature type="domain" description="Response regulatory" evidence="21">
    <location>
        <begin position="9"/>
        <end position="125"/>
    </location>
</feature>
<dbReference type="InterPro" id="IPR001789">
    <property type="entry name" value="Sig_transdc_resp-reg_receiver"/>
</dbReference>
<dbReference type="FunFam" id="1.10.287.130:FF:000002">
    <property type="entry name" value="Two-component osmosensing histidine kinase"/>
    <property type="match status" value="1"/>
</dbReference>
<dbReference type="InterPro" id="IPR011006">
    <property type="entry name" value="CheY-like_superfamily"/>
</dbReference>
<dbReference type="CDD" id="cd16922">
    <property type="entry name" value="HATPase_EvgS-ArcB-TorS-like"/>
    <property type="match status" value="1"/>
</dbReference>
<feature type="domain" description="Histidine kinase" evidence="20">
    <location>
        <begin position="460"/>
        <end position="685"/>
    </location>
</feature>
<dbReference type="SUPFAM" id="SSF47384">
    <property type="entry name" value="Homodimeric domain of signal transducing histidine kinase"/>
    <property type="match status" value="1"/>
</dbReference>
<evidence type="ECO:0000256" key="19">
    <source>
        <dbReference type="PROSITE-ProRule" id="PRU00169"/>
    </source>
</evidence>
<dbReference type="PRINTS" id="PR00344">
    <property type="entry name" value="BCTRLSENSOR"/>
</dbReference>
<dbReference type="AlphaFoldDB" id="A0A177P4F4"/>
<evidence type="ECO:0000259" key="21">
    <source>
        <dbReference type="PROSITE" id="PS50110"/>
    </source>
</evidence>
<dbReference type="InterPro" id="IPR035965">
    <property type="entry name" value="PAS-like_dom_sf"/>
</dbReference>
<dbReference type="InterPro" id="IPR000014">
    <property type="entry name" value="PAS"/>
</dbReference>
<dbReference type="Proteomes" id="UP000077628">
    <property type="component" value="Unassembled WGS sequence"/>
</dbReference>
<dbReference type="Pfam" id="PF00072">
    <property type="entry name" value="Response_reg"/>
    <property type="match status" value="2"/>
</dbReference>
<keyword evidence="5 19" id="KW-0597">Phosphoprotein</keyword>
<evidence type="ECO:0000256" key="2">
    <source>
        <dbReference type="ARBA" id="ARBA00004651"/>
    </source>
</evidence>
<accession>A0A177P4F4</accession>
<evidence type="ECO:0000256" key="14">
    <source>
        <dbReference type="ARBA" id="ARBA00059827"/>
    </source>
</evidence>
<evidence type="ECO:0000256" key="6">
    <source>
        <dbReference type="ARBA" id="ARBA00022679"/>
    </source>
</evidence>
<dbReference type="Gene3D" id="3.30.450.20">
    <property type="entry name" value="PAS domain"/>
    <property type="match status" value="2"/>
</dbReference>
<evidence type="ECO:0000259" key="20">
    <source>
        <dbReference type="PROSITE" id="PS50109"/>
    </source>
</evidence>
<keyword evidence="13" id="KW-0472">Membrane</keyword>
<feature type="domain" description="PAS" evidence="22">
    <location>
        <begin position="186"/>
        <end position="257"/>
    </location>
</feature>
<dbReference type="PROSITE" id="PS50112">
    <property type="entry name" value="PAS"/>
    <property type="match status" value="2"/>
</dbReference>
<organism evidence="25 26">
    <name type="scientific">Methylomonas koyamae</name>
    <dbReference type="NCBI Taxonomy" id="702114"/>
    <lineage>
        <taxon>Bacteria</taxon>
        <taxon>Pseudomonadati</taxon>
        <taxon>Pseudomonadota</taxon>
        <taxon>Gammaproteobacteria</taxon>
        <taxon>Methylococcales</taxon>
        <taxon>Methylococcaceae</taxon>
        <taxon>Methylomonas</taxon>
    </lineage>
</organism>
<comment type="catalytic activity">
    <reaction evidence="1">
        <text>ATP + protein L-histidine = ADP + protein N-phospho-L-histidine.</text>
        <dbReference type="EC" id="2.7.13.3"/>
    </reaction>
</comment>
<dbReference type="InterPro" id="IPR036890">
    <property type="entry name" value="HATPase_C_sf"/>
</dbReference>
<evidence type="ECO:0000313" key="25">
    <source>
        <dbReference type="EMBL" id="OAI25156.1"/>
    </source>
</evidence>
<dbReference type="PROSITE" id="PS50109">
    <property type="entry name" value="HIS_KIN"/>
    <property type="match status" value="1"/>
</dbReference>
<evidence type="ECO:0000256" key="7">
    <source>
        <dbReference type="ARBA" id="ARBA00022692"/>
    </source>
</evidence>
<keyword evidence="4" id="KW-1003">Cell membrane</keyword>
<keyword evidence="7" id="KW-0812">Transmembrane</keyword>
<dbReference type="Pfam" id="PF00512">
    <property type="entry name" value="HisKA"/>
    <property type="match status" value="1"/>
</dbReference>
<dbReference type="SMART" id="SM00448">
    <property type="entry name" value="REC"/>
    <property type="match status" value="2"/>
</dbReference>
<evidence type="ECO:0000256" key="5">
    <source>
        <dbReference type="ARBA" id="ARBA00022553"/>
    </source>
</evidence>
<dbReference type="CDD" id="cd00088">
    <property type="entry name" value="HPT"/>
    <property type="match status" value="1"/>
</dbReference>
<dbReference type="NCBIfam" id="TIGR00229">
    <property type="entry name" value="sensory_box"/>
    <property type="match status" value="2"/>
</dbReference>
<dbReference type="GO" id="GO:0005886">
    <property type="term" value="C:plasma membrane"/>
    <property type="evidence" value="ECO:0007669"/>
    <property type="project" value="UniProtKB-SubCell"/>
</dbReference>
<dbReference type="Pfam" id="PF00989">
    <property type="entry name" value="PAS"/>
    <property type="match status" value="1"/>
</dbReference>
<dbReference type="Pfam" id="PF13426">
    <property type="entry name" value="PAS_9"/>
    <property type="match status" value="1"/>
</dbReference>
<proteinExistence type="predicted"/>
<dbReference type="CDD" id="cd00082">
    <property type="entry name" value="HisKA"/>
    <property type="match status" value="1"/>
</dbReference>
<dbReference type="InterPro" id="IPR001610">
    <property type="entry name" value="PAC"/>
</dbReference>
<evidence type="ECO:0000256" key="4">
    <source>
        <dbReference type="ARBA" id="ARBA00022475"/>
    </source>
</evidence>
<evidence type="ECO:0000259" key="22">
    <source>
        <dbReference type="PROSITE" id="PS50112"/>
    </source>
</evidence>
<evidence type="ECO:0000256" key="18">
    <source>
        <dbReference type="PROSITE-ProRule" id="PRU00110"/>
    </source>
</evidence>
<dbReference type="InterPro" id="IPR008207">
    <property type="entry name" value="Sig_transdc_His_kin_Hpt_dom"/>
</dbReference>
<keyword evidence="8" id="KW-0547">Nucleotide-binding</keyword>
<dbReference type="InterPro" id="IPR003594">
    <property type="entry name" value="HATPase_dom"/>
</dbReference>
<feature type="modified residue" description="Phosphohistidine" evidence="18">
    <location>
        <position position="1037"/>
    </location>
</feature>
<evidence type="ECO:0000256" key="9">
    <source>
        <dbReference type="ARBA" id="ARBA00022777"/>
    </source>
</evidence>
<evidence type="ECO:0000313" key="26">
    <source>
        <dbReference type="Proteomes" id="UP000077628"/>
    </source>
</evidence>
<reference evidence="26" key="1">
    <citation type="submission" date="2016-03" db="EMBL/GenBank/DDBJ databases">
        <authorList>
            <person name="Heylen K."/>
            <person name="De Vos P."/>
            <person name="Vekeman B."/>
        </authorList>
    </citation>
    <scope>NUCLEOTIDE SEQUENCE [LARGE SCALE GENOMIC DNA]</scope>
    <source>
        <strain evidence="26">R-45383</strain>
    </source>
</reference>
<dbReference type="SUPFAM" id="SSF55785">
    <property type="entry name" value="PYP-like sensor domain (PAS domain)"/>
    <property type="match status" value="2"/>
</dbReference>
<dbReference type="Gene3D" id="3.40.50.2300">
    <property type="match status" value="2"/>
</dbReference>
<dbReference type="FunFam" id="3.30.565.10:FF:000010">
    <property type="entry name" value="Sensor histidine kinase RcsC"/>
    <property type="match status" value="1"/>
</dbReference>
<dbReference type="EMBL" id="LUUK01000040">
    <property type="protein sequence ID" value="OAI25156.1"/>
    <property type="molecule type" value="Genomic_DNA"/>
</dbReference>
<dbReference type="PROSITE" id="PS50113">
    <property type="entry name" value="PAC"/>
    <property type="match status" value="2"/>
</dbReference>
<feature type="domain" description="HPt" evidence="24">
    <location>
        <begin position="998"/>
        <end position="1091"/>
    </location>
</feature>
<dbReference type="Gene3D" id="3.30.565.10">
    <property type="entry name" value="Histidine kinase-like ATPase, C-terminal domain"/>
    <property type="match status" value="1"/>
</dbReference>
<dbReference type="InterPro" id="IPR036097">
    <property type="entry name" value="HisK_dim/P_sf"/>
</dbReference>
<dbReference type="InterPro" id="IPR013767">
    <property type="entry name" value="PAS_fold"/>
</dbReference>
<evidence type="ECO:0000259" key="24">
    <source>
        <dbReference type="PROSITE" id="PS50894"/>
    </source>
</evidence>
<keyword evidence="6" id="KW-0808">Transferase</keyword>
<feature type="domain" description="PAC" evidence="23">
    <location>
        <begin position="264"/>
        <end position="314"/>
    </location>
</feature>